<sequence length="91" mass="9673">MSTHRTGTIEGSRRAIARGAADRLPLLASPTFAFMALLTGVLSIGEPDMLCTTSAASPLTGMVAMYGLMSAFHSGPWLRLLSGRRNSTHRP</sequence>
<keyword evidence="1" id="KW-0812">Transmembrane</keyword>
<accession>A0AAW4FXW7</accession>
<evidence type="ECO:0000256" key="1">
    <source>
        <dbReference type="SAM" id="Phobius"/>
    </source>
</evidence>
<reference evidence="2 3" key="1">
    <citation type="submission" date="2020-01" db="EMBL/GenBank/DDBJ databases">
        <title>Draft genome assembly of Ensifer adhaerens T173.</title>
        <authorList>
            <person name="Craig J.E."/>
            <person name="Stinchcombe J.R."/>
        </authorList>
    </citation>
    <scope>NUCLEOTIDE SEQUENCE [LARGE SCALE GENOMIC DNA]</scope>
    <source>
        <strain evidence="2 3">T173</strain>
    </source>
</reference>
<gene>
    <name evidence="2" type="ORF">GFB56_35345</name>
</gene>
<proteinExistence type="predicted"/>
<feature type="transmembrane region" description="Helical" evidence="1">
    <location>
        <begin position="64"/>
        <end position="81"/>
    </location>
</feature>
<dbReference type="RefSeq" id="WP_025427432.1">
    <property type="nucleotide sequence ID" value="NZ_CP083370.1"/>
</dbReference>
<protein>
    <submittedName>
        <fullName evidence="2">Uncharacterized protein</fullName>
    </submittedName>
</protein>
<organism evidence="2 3">
    <name type="scientific">Ensifer canadensis</name>
    <dbReference type="NCBI Taxonomy" id="555315"/>
    <lineage>
        <taxon>Bacteria</taxon>
        <taxon>Pseudomonadati</taxon>
        <taxon>Pseudomonadota</taxon>
        <taxon>Alphaproteobacteria</taxon>
        <taxon>Hyphomicrobiales</taxon>
        <taxon>Rhizobiaceae</taxon>
        <taxon>Sinorhizobium/Ensifer group</taxon>
        <taxon>Ensifer</taxon>
    </lineage>
</organism>
<name>A0AAW4FXW7_9HYPH</name>
<keyword evidence="1" id="KW-1133">Transmembrane helix</keyword>
<evidence type="ECO:0000313" key="3">
    <source>
        <dbReference type="Proteomes" id="UP000744980"/>
    </source>
</evidence>
<comment type="caution">
    <text evidence="2">The sequence shown here is derived from an EMBL/GenBank/DDBJ whole genome shotgun (WGS) entry which is preliminary data.</text>
</comment>
<dbReference type="Proteomes" id="UP000744980">
    <property type="component" value="Unassembled WGS sequence"/>
</dbReference>
<dbReference type="EMBL" id="WXFA01000062">
    <property type="protein sequence ID" value="MBM3095957.1"/>
    <property type="molecule type" value="Genomic_DNA"/>
</dbReference>
<feature type="transmembrane region" description="Helical" evidence="1">
    <location>
        <begin position="24"/>
        <end position="44"/>
    </location>
</feature>
<dbReference type="AlphaFoldDB" id="A0AAW4FXW7"/>
<evidence type="ECO:0000313" key="2">
    <source>
        <dbReference type="EMBL" id="MBM3095957.1"/>
    </source>
</evidence>
<keyword evidence="1" id="KW-0472">Membrane</keyword>
<keyword evidence="3" id="KW-1185">Reference proteome</keyword>